<name>B3QZJ6_PHYMT</name>
<evidence type="ECO:0000256" key="1">
    <source>
        <dbReference type="SAM" id="Phobius"/>
    </source>
</evidence>
<proteinExistence type="predicted"/>
<dbReference type="Proteomes" id="UP000002020">
    <property type="component" value="Chromosome"/>
</dbReference>
<dbReference type="STRING" id="37692.ATP_00416"/>
<evidence type="ECO:0000313" key="3">
    <source>
        <dbReference type="Proteomes" id="UP000002020"/>
    </source>
</evidence>
<gene>
    <name evidence="2" type="ordered locus">ATP_00416</name>
</gene>
<keyword evidence="1" id="KW-1133">Transmembrane helix</keyword>
<protein>
    <submittedName>
        <fullName evidence="2">Uncharacterized protein</fullName>
    </submittedName>
</protein>
<evidence type="ECO:0000313" key="2">
    <source>
        <dbReference type="EMBL" id="CAP18603.1"/>
    </source>
</evidence>
<dbReference type="HOGENOM" id="CLU_2448216_0_0_14"/>
<sequence>MNIKQFIFNFLKYHLLKILMIFIIICIISNYILYYYFDDYEAYFNYWFYSLLDIPNKIFGNFNQRTLNSCLNNQIYFRLITKNQNHESK</sequence>
<organism evidence="3">
    <name type="scientific">Phytoplasma mali (strain AT)</name>
    <dbReference type="NCBI Taxonomy" id="482235"/>
    <lineage>
        <taxon>Bacteria</taxon>
        <taxon>Bacillati</taxon>
        <taxon>Mycoplasmatota</taxon>
        <taxon>Mollicutes</taxon>
        <taxon>Acholeplasmatales</taxon>
        <taxon>Acholeplasmataceae</taxon>
        <taxon>Candidatus Phytoplasma</taxon>
        <taxon>16SrX (Apple proliferation group)</taxon>
    </lineage>
</organism>
<dbReference type="AlphaFoldDB" id="B3QZJ6"/>
<keyword evidence="1" id="KW-0472">Membrane</keyword>
<keyword evidence="3" id="KW-1185">Reference proteome</keyword>
<dbReference type="EMBL" id="CU469464">
    <property type="protein sequence ID" value="CAP18603.1"/>
    <property type="molecule type" value="Genomic_DNA"/>
</dbReference>
<reference evidence="2 3" key="1">
    <citation type="journal article" date="2008" name="BMC Genomics">
        <title>The linear chromosome of the plant-pathogenic mycoplasma 'Candidatus Phytoplasma mali'.</title>
        <authorList>
            <person name="Kube M."/>
            <person name="Schneider B."/>
            <person name="Kuhl H."/>
            <person name="Dandekar T."/>
            <person name="Heitmann K."/>
            <person name="Migdoll A.M."/>
            <person name="Reinhardt R."/>
            <person name="Seemueller E."/>
        </authorList>
    </citation>
    <scope>NUCLEOTIDE SEQUENCE [LARGE SCALE GENOMIC DNA]</scope>
    <source>
        <strain evidence="2 3">AT</strain>
    </source>
</reference>
<feature type="transmembrane region" description="Helical" evidence="1">
    <location>
        <begin position="15"/>
        <end position="37"/>
    </location>
</feature>
<accession>B3QZJ6</accession>
<dbReference type="KEGG" id="pml:ATP_00416"/>
<keyword evidence="1" id="KW-0812">Transmembrane</keyword>